<dbReference type="GO" id="GO:0120230">
    <property type="term" value="F:recombinase activator activity"/>
    <property type="evidence" value="ECO:0007669"/>
    <property type="project" value="TreeGrafter"/>
</dbReference>
<comment type="subcellular location">
    <subcellularLocation>
        <location evidence="1">Nucleus</location>
    </subcellularLocation>
</comment>
<feature type="coiled-coil region" evidence="6">
    <location>
        <begin position="92"/>
        <end position="126"/>
    </location>
</feature>
<keyword evidence="9" id="KW-1185">Reference proteome</keyword>
<keyword evidence="4" id="KW-0539">Nucleus</keyword>
<dbReference type="Gene3D" id="1.10.10.10">
    <property type="entry name" value="Winged helix-like DNA-binding domain superfamily/Winged helix DNA-binding domain"/>
    <property type="match status" value="1"/>
</dbReference>
<keyword evidence="3" id="KW-0233">DNA recombination</keyword>
<protein>
    <recommendedName>
        <fullName evidence="7">Homologous-pairing protein 2 winged helix domain-containing protein</fullName>
    </recommendedName>
</protein>
<dbReference type="InterPro" id="IPR010776">
    <property type="entry name" value="Hop2_WH_dom"/>
</dbReference>
<organism evidence="8 9">
    <name type="scientific">Phellinidium pouzarii</name>
    <dbReference type="NCBI Taxonomy" id="167371"/>
    <lineage>
        <taxon>Eukaryota</taxon>
        <taxon>Fungi</taxon>
        <taxon>Dikarya</taxon>
        <taxon>Basidiomycota</taxon>
        <taxon>Agaricomycotina</taxon>
        <taxon>Agaricomycetes</taxon>
        <taxon>Hymenochaetales</taxon>
        <taxon>Hymenochaetaceae</taxon>
        <taxon>Phellinidium</taxon>
    </lineage>
</organism>
<dbReference type="PANTHER" id="PTHR15938:SF0">
    <property type="entry name" value="HOMOLOGOUS-PAIRING PROTEIN 2 HOMOLOG"/>
    <property type="match status" value="1"/>
</dbReference>
<dbReference type="InterPro" id="IPR036388">
    <property type="entry name" value="WH-like_DNA-bd_sf"/>
</dbReference>
<dbReference type="AlphaFoldDB" id="A0A4S4LJB3"/>
<dbReference type="OrthoDB" id="272266at2759"/>
<keyword evidence="6" id="KW-0175">Coiled coil</keyword>
<evidence type="ECO:0000256" key="5">
    <source>
        <dbReference type="ARBA" id="ARBA00023254"/>
    </source>
</evidence>
<gene>
    <name evidence="8" type="ORF">EW145_g1633</name>
</gene>
<evidence type="ECO:0000256" key="6">
    <source>
        <dbReference type="SAM" id="Coils"/>
    </source>
</evidence>
<comment type="similarity">
    <text evidence="2">Belongs to the HOP2 family.</text>
</comment>
<evidence type="ECO:0000256" key="1">
    <source>
        <dbReference type="ARBA" id="ARBA00004123"/>
    </source>
</evidence>
<evidence type="ECO:0000256" key="2">
    <source>
        <dbReference type="ARBA" id="ARBA00007922"/>
    </source>
</evidence>
<evidence type="ECO:0000313" key="8">
    <source>
        <dbReference type="EMBL" id="THH09990.1"/>
    </source>
</evidence>
<dbReference type="GO" id="GO:0010774">
    <property type="term" value="P:meiotic strand invasion involved in reciprocal meiotic recombination"/>
    <property type="evidence" value="ECO:0007669"/>
    <property type="project" value="TreeGrafter"/>
</dbReference>
<name>A0A4S4LJB3_9AGAM</name>
<dbReference type="EMBL" id="SGPK01000047">
    <property type="protein sequence ID" value="THH09990.1"/>
    <property type="molecule type" value="Genomic_DNA"/>
</dbReference>
<feature type="domain" description="Homologous-pairing protein 2 winged helix" evidence="7">
    <location>
        <begin position="19"/>
        <end position="79"/>
    </location>
</feature>
<evidence type="ECO:0000256" key="4">
    <source>
        <dbReference type="ARBA" id="ARBA00023242"/>
    </source>
</evidence>
<proteinExistence type="inferred from homology"/>
<dbReference type="Proteomes" id="UP000308199">
    <property type="component" value="Unassembled WGS sequence"/>
</dbReference>
<dbReference type="PANTHER" id="PTHR15938">
    <property type="entry name" value="TBP-1 INTERACTING PROTEIN"/>
    <property type="match status" value="1"/>
</dbReference>
<comment type="caution">
    <text evidence="8">The sequence shown here is derived from an EMBL/GenBank/DDBJ whole genome shotgun (WGS) entry which is preliminary data.</text>
</comment>
<evidence type="ECO:0000256" key="3">
    <source>
        <dbReference type="ARBA" id="ARBA00023172"/>
    </source>
</evidence>
<evidence type="ECO:0000313" key="9">
    <source>
        <dbReference type="Proteomes" id="UP000308199"/>
    </source>
</evidence>
<dbReference type="GO" id="GO:0003690">
    <property type="term" value="F:double-stranded DNA binding"/>
    <property type="evidence" value="ECO:0007669"/>
    <property type="project" value="TreeGrafter"/>
</dbReference>
<accession>A0A4S4LJB3</accession>
<keyword evidence="5" id="KW-0469">Meiosis</keyword>
<evidence type="ECO:0000259" key="7">
    <source>
        <dbReference type="Pfam" id="PF07106"/>
    </source>
</evidence>
<dbReference type="GO" id="GO:0000709">
    <property type="term" value="P:meiotic joint molecule formation"/>
    <property type="evidence" value="ECO:0007669"/>
    <property type="project" value="TreeGrafter"/>
</dbReference>
<dbReference type="GO" id="GO:0000794">
    <property type="term" value="C:condensed nuclear chromosome"/>
    <property type="evidence" value="ECO:0007669"/>
    <property type="project" value="TreeGrafter"/>
</dbReference>
<dbReference type="GO" id="GO:0120231">
    <property type="term" value="C:DNA recombinase auxiliary factor complex"/>
    <property type="evidence" value="ECO:0007669"/>
    <property type="project" value="TreeGrafter"/>
</dbReference>
<reference evidence="8 9" key="1">
    <citation type="submission" date="2019-02" db="EMBL/GenBank/DDBJ databases">
        <title>Genome sequencing of the rare red list fungi Phellinidium pouzarii.</title>
        <authorList>
            <person name="Buettner E."/>
            <person name="Kellner H."/>
        </authorList>
    </citation>
    <scope>NUCLEOTIDE SEQUENCE [LARGE SCALE GENOMIC DNA]</scope>
    <source>
        <strain evidence="8 9">DSM 108285</strain>
    </source>
</reference>
<sequence>MPGKTKAETDKMPVLKGQEAEDAILKYLKKMNRPFGAVDVCANLKGAVTKTATQKILVALAEKGEITQKPYGKTTFFVAKQSDLESMPAEKLAALEAEHKAIEEECRSISEELRKASAELSKLKSTPTDQELSKRIEETNAAVERNLEYLTPLRTGASLISAEEIAQLDVDWTKWRKEWTNRRKIFMNLWHLVTDPLPPQEATDLAEDLGIEYDTAEHRDIEDGPLCVVPSKKRKRDSD</sequence>
<dbReference type="GO" id="GO:0007129">
    <property type="term" value="P:homologous chromosome pairing at meiosis"/>
    <property type="evidence" value="ECO:0007669"/>
    <property type="project" value="TreeGrafter"/>
</dbReference>
<dbReference type="Pfam" id="PF07106">
    <property type="entry name" value="WHD_TBPIP"/>
    <property type="match status" value="1"/>
</dbReference>